<dbReference type="AlphaFoldDB" id="K1VAX1"/>
<reference evidence="2 3" key="1">
    <citation type="journal article" date="2012" name="Eukaryot. Cell">
        <title>Genome sequence of the Trichosporon asahii environmental strain CBS 8904.</title>
        <authorList>
            <person name="Yang R.Y."/>
            <person name="Li H.T."/>
            <person name="Zhu H."/>
            <person name="Zhou G.P."/>
            <person name="Wang M."/>
            <person name="Wang L."/>
        </authorList>
    </citation>
    <scope>NUCLEOTIDE SEQUENCE [LARGE SCALE GENOMIC DNA]</scope>
    <source>
        <strain evidence="2 3">CBS 8904</strain>
    </source>
</reference>
<dbReference type="EMBL" id="AMBO01000324">
    <property type="protein sequence ID" value="EKD01165.1"/>
    <property type="molecule type" value="Genomic_DNA"/>
</dbReference>
<evidence type="ECO:0000313" key="2">
    <source>
        <dbReference type="EMBL" id="EKD01165.1"/>
    </source>
</evidence>
<feature type="region of interest" description="Disordered" evidence="1">
    <location>
        <begin position="209"/>
        <end position="233"/>
    </location>
</feature>
<gene>
    <name evidence="2" type="ORF">A1Q2_04488</name>
</gene>
<organism evidence="2 3">
    <name type="scientific">Trichosporon asahii var. asahii (strain CBS 8904)</name>
    <name type="common">Yeast</name>
    <dbReference type="NCBI Taxonomy" id="1220162"/>
    <lineage>
        <taxon>Eukaryota</taxon>
        <taxon>Fungi</taxon>
        <taxon>Dikarya</taxon>
        <taxon>Basidiomycota</taxon>
        <taxon>Agaricomycotina</taxon>
        <taxon>Tremellomycetes</taxon>
        <taxon>Trichosporonales</taxon>
        <taxon>Trichosporonaceae</taxon>
        <taxon>Trichosporon</taxon>
    </lineage>
</organism>
<keyword evidence="3" id="KW-1185">Reference proteome</keyword>
<feature type="region of interest" description="Disordered" evidence="1">
    <location>
        <begin position="164"/>
        <end position="188"/>
    </location>
</feature>
<protein>
    <submittedName>
        <fullName evidence="2">Uncharacterized protein</fullName>
    </submittedName>
</protein>
<name>K1VAX1_TRIAC</name>
<sequence>MDYYDQEGRRVFEFLAFEHGNFRGFLSITTLPNVLTRRIPALVYFDFVDDFPDITFIRPGSKLLDHITPSKTPRPNPLNGGKLRLYSDTEVPCTLPWRHKPLPKWKTYCTVSLAAICTVELVLSVCMLLRPGLGASNQGYRMEHRSEVARPWFYAEPTPGRVTASASVPSLRSPRHAVAKHQQPHRGMSSMRYRAPLRVVQSIRVFPRQHGREAPRSVSTASFNSKVQLTTQT</sequence>
<accession>K1VAX1</accession>
<evidence type="ECO:0000313" key="3">
    <source>
        <dbReference type="Proteomes" id="UP000006757"/>
    </source>
</evidence>
<dbReference type="HOGENOM" id="CLU_1190618_0_0_1"/>
<proteinExistence type="predicted"/>
<evidence type="ECO:0000256" key="1">
    <source>
        <dbReference type="SAM" id="MobiDB-lite"/>
    </source>
</evidence>
<comment type="caution">
    <text evidence="2">The sequence shown here is derived from an EMBL/GenBank/DDBJ whole genome shotgun (WGS) entry which is preliminary data.</text>
</comment>
<dbReference type="InParanoid" id="K1VAX1"/>
<dbReference type="Proteomes" id="UP000006757">
    <property type="component" value="Unassembled WGS sequence"/>
</dbReference>
<feature type="compositionally biased region" description="Polar residues" evidence="1">
    <location>
        <begin position="217"/>
        <end position="233"/>
    </location>
</feature>
<feature type="compositionally biased region" description="Basic residues" evidence="1">
    <location>
        <begin position="173"/>
        <end position="184"/>
    </location>
</feature>